<feature type="region of interest" description="Disordered" evidence="1">
    <location>
        <begin position="1"/>
        <end position="73"/>
    </location>
</feature>
<name>A0ABU7F1T2_9TELE</name>
<evidence type="ECO:0000256" key="1">
    <source>
        <dbReference type="SAM" id="MobiDB-lite"/>
    </source>
</evidence>
<protein>
    <submittedName>
        <fullName evidence="2">Uncharacterized protein</fullName>
    </submittedName>
</protein>
<feature type="compositionally biased region" description="Basic residues" evidence="1">
    <location>
        <begin position="64"/>
        <end position="73"/>
    </location>
</feature>
<reference evidence="2 3" key="1">
    <citation type="submission" date="2021-06" db="EMBL/GenBank/DDBJ databases">
        <authorList>
            <person name="Palmer J.M."/>
        </authorList>
    </citation>
    <scope>NUCLEOTIDE SEQUENCE [LARGE SCALE GENOMIC DNA]</scope>
    <source>
        <strain evidence="2 3">CL_MEX2019</strain>
        <tissue evidence="2">Muscle</tissue>
    </source>
</reference>
<organism evidence="2 3">
    <name type="scientific">Characodon lateralis</name>
    <dbReference type="NCBI Taxonomy" id="208331"/>
    <lineage>
        <taxon>Eukaryota</taxon>
        <taxon>Metazoa</taxon>
        <taxon>Chordata</taxon>
        <taxon>Craniata</taxon>
        <taxon>Vertebrata</taxon>
        <taxon>Euteleostomi</taxon>
        <taxon>Actinopterygii</taxon>
        <taxon>Neopterygii</taxon>
        <taxon>Teleostei</taxon>
        <taxon>Neoteleostei</taxon>
        <taxon>Acanthomorphata</taxon>
        <taxon>Ovalentaria</taxon>
        <taxon>Atherinomorphae</taxon>
        <taxon>Cyprinodontiformes</taxon>
        <taxon>Goodeidae</taxon>
        <taxon>Characodon</taxon>
    </lineage>
</organism>
<dbReference type="EMBL" id="JAHUTJ010074437">
    <property type="protein sequence ID" value="MED6293417.1"/>
    <property type="molecule type" value="Genomic_DNA"/>
</dbReference>
<dbReference type="Proteomes" id="UP001352852">
    <property type="component" value="Unassembled WGS sequence"/>
</dbReference>
<gene>
    <name evidence="2" type="ORF">CHARACLAT_010378</name>
</gene>
<feature type="compositionally biased region" description="Basic and acidic residues" evidence="1">
    <location>
        <begin position="1"/>
        <end position="21"/>
    </location>
</feature>
<accession>A0ABU7F1T2</accession>
<sequence length="73" mass="8237">MASVKEETSDDIRQIRVDRHGRSITAEENVEQRGADDDEEGEEQRGAEEGAGARPYSEDLHLNSLRHTKWGTN</sequence>
<evidence type="ECO:0000313" key="2">
    <source>
        <dbReference type="EMBL" id="MED6293417.1"/>
    </source>
</evidence>
<proteinExistence type="predicted"/>
<keyword evidence="3" id="KW-1185">Reference proteome</keyword>
<evidence type="ECO:0000313" key="3">
    <source>
        <dbReference type="Proteomes" id="UP001352852"/>
    </source>
</evidence>
<comment type="caution">
    <text evidence="2">The sequence shown here is derived from an EMBL/GenBank/DDBJ whole genome shotgun (WGS) entry which is preliminary data.</text>
</comment>